<dbReference type="InterPro" id="IPR014988">
    <property type="entry name" value="Uncharacterised_YqcI/YcgG"/>
</dbReference>
<dbReference type="RefSeq" id="WP_174495630.1">
    <property type="nucleotide sequence ID" value="NZ_CADDWK010000004.1"/>
</dbReference>
<comment type="caution">
    <text evidence="1">The sequence shown here is derived from an EMBL/GenBank/DDBJ whole genome shotgun (WGS) entry which is preliminary data.</text>
</comment>
<organism evidence="1 2">
    <name type="scientific">Salirhabdus euzebyi</name>
    <dbReference type="NCBI Taxonomy" id="394506"/>
    <lineage>
        <taxon>Bacteria</taxon>
        <taxon>Bacillati</taxon>
        <taxon>Bacillota</taxon>
        <taxon>Bacilli</taxon>
        <taxon>Bacillales</taxon>
        <taxon>Bacillaceae</taxon>
        <taxon>Salirhabdus</taxon>
    </lineage>
</organism>
<evidence type="ECO:0000313" key="1">
    <source>
        <dbReference type="EMBL" id="MBB6453270.1"/>
    </source>
</evidence>
<dbReference type="Pfam" id="PF08892">
    <property type="entry name" value="YqcI_YcgG"/>
    <property type="match status" value="1"/>
</dbReference>
<dbReference type="Proteomes" id="UP000581688">
    <property type="component" value="Unassembled WGS sequence"/>
</dbReference>
<evidence type="ECO:0000313" key="2">
    <source>
        <dbReference type="Proteomes" id="UP000581688"/>
    </source>
</evidence>
<name>A0A841Q4K3_9BACI</name>
<dbReference type="AlphaFoldDB" id="A0A841Q4K3"/>
<evidence type="ECO:0008006" key="3">
    <source>
        <dbReference type="Google" id="ProtNLM"/>
    </source>
</evidence>
<keyword evidence="2" id="KW-1185">Reference proteome</keyword>
<gene>
    <name evidence="1" type="ORF">HNQ94_001718</name>
</gene>
<proteinExistence type="predicted"/>
<dbReference type="PANTHER" id="PTHR40045:SF1">
    <property type="entry name" value="YQCI_YCGG FAMILY PROTEIN"/>
    <property type="match status" value="1"/>
</dbReference>
<dbReference type="PANTHER" id="PTHR40045">
    <property type="entry name" value="YCGG FAMILY PROTEIN"/>
    <property type="match status" value="1"/>
</dbReference>
<reference evidence="1 2" key="1">
    <citation type="submission" date="2020-08" db="EMBL/GenBank/DDBJ databases">
        <title>Genomic Encyclopedia of Type Strains, Phase IV (KMG-IV): sequencing the most valuable type-strain genomes for metagenomic binning, comparative biology and taxonomic classification.</title>
        <authorList>
            <person name="Goeker M."/>
        </authorList>
    </citation>
    <scope>NUCLEOTIDE SEQUENCE [LARGE SCALE GENOMIC DNA]</scope>
    <source>
        <strain evidence="1 2">DSM 19612</strain>
    </source>
</reference>
<protein>
    <recommendedName>
        <fullName evidence="3">YqcI/YcgG family protein</fullName>
    </recommendedName>
</protein>
<accession>A0A841Q4K3</accession>
<dbReference type="EMBL" id="JACHGH010000004">
    <property type="protein sequence ID" value="MBB6453270.1"/>
    <property type="molecule type" value="Genomic_DNA"/>
</dbReference>
<sequence length="244" mass="29089">MRLLTAKAIKDCDLEEWKKDALYTFEEKMENTEKPFPCIPATQGHALDHFRYGFVAELRKESSANNLAQLLTEYSQVYRTIGNYTSLIVFYETSSQLLSVKQYEQEFWGQLNNITEMDLKDWPSHIPVDPHDSLWEFCFHGEQYFMFCGTPAHQNRQSRYFPYFMLAITPRLVLENFHSSPIHANKIKSKIRKRLKNYDSIPIHPDLNTYGKQDNYEWKQYFLHDDDTTLSKCPFHRFINKFKK</sequence>